<reference evidence="2 3" key="1">
    <citation type="journal article" date="2008" name="Int. J. Syst. Evol. Microbiol.">
        <title>Neptunomonas japonica sp. nov., an Osedax japonicus symbiont-like bacterium isolated from sediment adjacent to sperm whale carcasses off Kagoshima, Japan.</title>
        <authorList>
            <person name="Miyazaki M."/>
            <person name="Nogi Y."/>
            <person name="Fujiwara Y."/>
            <person name="Kawato M."/>
            <person name="Kubokawa K."/>
            <person name="Horikoshi K."/>
        </authorList>
    </citation>
    <scope>NUCLEOTIDE SEQUENCE [LARGE SCALE GENOMIC DNA]</scope>
    <source>
        <strain evidence="2 3">JAMM 1380</strain>
    </source>
</reference>
<evidence type="ECO:0000313" key="2">
    <source>
        <dbReference type="EMBL" id="BBB31529.1"/>
    </source>
</evidence>
<feature type="transmembrane region" description="Helical" evidence="1">
    <location>
        <begin position="76"/>
        <end position="95"/>
    </location>
</feature>
<sequence length="212" mass="23008">MMATFANLAIILSCVFYAAQLFRQPKTLTSNNRSLVLLLLLCIVLILASAAGQLLISEQSQNSQTLQRLLSNMKDYLAIPLIASLLLATSFNKFWSRAGWGRWVLVLIAMFELARRAEFGEQYAMVLSGITSVALLLAFVRYSQANIRLLGLVGALLAGLSVAVYGTLSILPEYQNALFSDGLLAISLVALGLATREVISLFQNQGAVSTSM</sequence>
<name>A0A7R6SX91_9GAMM</name>
<gene>
    <name evidence="2" type="ORF">NEJAP_3591</name>
</gene>
<accession>A0A7R6SX91</accession>
<protein>
    <submittedName>
        <fullName evidence="2">Uncharacterized protein</fullName>
    </submittedName>
</protein>
<evidence type="ECO:0000256" key="1">
    <source>
        <dbReference type="SAM" id="Phobius"/>
    </source>
</evidence>
<keyword evidence="1" id="KW-0472">Membrane</keyword>
<feature type="transmembrane region" description="Helical" evidence="1">
    <location>
        <begin position="149"/>
        <end position="171"/>
    </location>
</feature>
<organism evidence="2 3">
    <name type="scientific">Neptunomonas japonica JAMM 1380</name>
    <dbReference type="NCBI Taxonomy" id="1441457"/>
    <lineage>
        <taxon>Bacteria</taxon>
        <taxon>Pseudomonadati</taxon>
        <taxon>Pseudomonadota</taxon>
        <taxon>Gammaproteobacteria</taxon>
        <taxon>Oceanospirillales</taxon>
        <taxon>Oceanospirillaceae</taxon>
        <taxon>Neptunomonas</taxon>
    </lineage>
</organism>
<feature type="transmembrane region" description="Helical" evidence="1">
    <location>
        <begin position="34"/>
        <end position="56"/>
    </location>
</feature>
<feature type="transmembrane region" description="Helical" evidence="1">
    <location>
        <begin position="123"/>
        <end position="142"/>
    </location>
</feature>
<proteinExistence type="predicted"/>
<dbReference type="EMBL" id="AP014546">
    <property type="protein sequence ID" value="BBB31529.1"/>
    <property type="molecule type" value="Genomic_DNA"/>
</dbReference>
<keyword evidence="1" id="KW-1133">Transmembrane helix</keyword>
<keyword evidence="1" id="KW-0812">Transmembrane</keyword>
<evidence type="ECO:0000313" key="3">
    <source>
        <dbReference type="Proteomes" id="UP000595332"/>
    </source>
</evidence>
<dbReference type="AlphaFoldDB" id="A0A7R6SX91"/>
<dbReference type="KEGG" id="njp:NEJAP_3591"/>
<keyword evidence="3" id="KW-1185">Reference proteome</keyword>
<dbReference type="Proteomes" id="UP000595332">
    <property type="component" value="Chromosome"/>
</dbReference>